<sequence>MCGDQTRLAGIAFQPRRPSSYICGDSFPTHHHHVEFWLRSQVTYRYQIYPPSSVKRCTCPKQVSPKEHSPKQGGSRSLVQKESSGLSLLHETNRDSNKDEVTAAFIGAPIAIFAQTGENKVFVTSRLQELERGAAGVGV</sequence>
<dbReference type="AlphaFoldDB" id="A0ABD0VSA8"/>
<proteinExistence type="predicted"/>
<protein>
    <submittedName>
        <fullName evidence="2">Uncharacterized protein</fullName>
    </submittedName>
</protein>
<feature type="compositionally biased region" description="Polar residues" evidence="1">
    <location>
        <begin position="72"/>
        <end position="86"/>
    </location>
</feature>
<comment type="caution">
    <text evidence="2">The sequence shown here is derived from an EMBL/GenBank/DDBJ whole genome shotgun (WGS) entry which is preliminary data.</text>
</comment>
<name>A0ABD0VSA8_DENTH</name>
<keyword evidence="3" id="KW-1185">Reference proteome</keyword>
<gene>
    <name evidence="2" type="ORF">M5K25_002007</name>
</gene>
<evidence type="ECO:0000313" key="2">
    <source>
        <dbReference type="EMBL" id="KAL0927796.1"/>
    </source>
</evidence>
<evidence type="ECO:0000313" key="3">
    <source>
        <dbReference type="Proteomes" id="UP001552299"/>
    </source>
</evidence>
<feature type="region of interest" description="Disordered" evidence="1">
    <location>
        <begin position="57"/>
        <end position="94"/>
    </location>
</feature>
<evidence type="ECO:0000256" key="1">
    <source>
        <dbReference type="SAM" id="MobiDB-lite"/>
    </source>
</evidence>
<dbReference type="Proteomes" id="UP001552299">
    <property type="component" value="Unassembled WGS sequence"/>
</dbReference>
<accession>A0ABD0VSA8</accession>
<reference evidence="2 3" key="1">
    <citation type="journal article" date="2024" name="Plant Biotechnol. J.">
        <title>Dendrobium thyrsiflorum genome and its molecular insights into genes involved in important horticultural traits.</title>
        <authorList>
            <person name="Chen B."/>
            <person name="Wang J.Y."/>
            <person name="Zheng P.J."/>
            <person name="Li K.L."/>
            <person name="Liang Y.M."/>
            <person name="Chen X.F."/>
            <person name="Zhang C."/>
            <person name="Zhao X."/>
            <person name="He X."/>
            <person name="Zhang G.Q."/>
            <person name="Liu Z.J."/>
            <person name="Xu Q."/>
        </authorList>
    </citation>
    <scope>NUCLEOTIDE SEQUENCE [LARGE SCALE GENOMIC DNA]</scope>
    <source>
        <strain evidence="2">GZMU011</strain>
    </source>
</reference>
<organism evidence="2 3">
    <name type="scientific">Dendrobium thyrsiflorum</name>
    <name type="common">Pinecone-like raceme dendrobium</name>
    <name type="synonym">Orchid</name>
    <dbReference type="NCBI Taxonomy" id="117978"/>
    <lineage>
        <taxon>Eukaryota</taxon>
        <taxon>Viridiplantae</taxon>
        <taxon>Streptophyta</taxon>
        <taxon>Embryophyta</taxon>
        <taxon>Tracheophyta</taxon>
        <taxon>Spermatophyta</taxon>
        <taxon>Magnoliopsida</taxon>
        <taxon>Liliopsida</taxon>
        <taxon>Asparagales</taxon>
        <taxon>Orchidaceae</taxon>
        <taxon>Epidendroideae</taxon>
        <taxon>Malaxideae</taxon>
        <taxon>Dendrobiinae</taxon>
        <taxon>Dendrobium</taxon>
    </lineage>
</organism>
<dbReference type="EMBL" id="JANQDX010000002">
    <property type="protein sequence ID" value="KAL0927796.1"/>
    <property type="molecule type" value="Genomic_DNA"/>
</dbReference>